<dbReference type="Pfam" id="PF13241">
    <property type="entry name" value="NAD_binding_7"/>
    <property type="match status" value="1"/>
</dbReference>
<organism evidence="7 8">
    <name type="scientific">Merdimonas faecis</name>
    <dbReference type="NCBI Taxonomy" id="1653435"/>
    <lineage>
        <taxon>Bacteria</taxon>
        <taxon>Bacillati</taxon>
        <taxon>Bacillota</taxon>
        <taxon>Clostridia</taxon>
        <taxon>Lachnospirales</taxon>
        <taxon>Lachnospiraceae</taxon>
        <taxon>Merdimonas</taxon>
    </lineage>
</organism>
<keyword evidence="5" id="KW-0627">Porphyrin biosynthesis</keyword>
<evidence type="ECO:0000256" key="6">
    <source>
        <dbReference type="ARBA" id="ARBA00047561"/>
    </source>
</evidence>
<evidence type="ECO:0000313" key="7">
    <source>
        <dbReference type="EMBL" id="HJH50154.1"/>
    </source>
</evidence>
<dbReference type="AlphaFoldDB" id="A0A9D2VY84"/>
<evidence type="ECO:0000256" key="3">
    <source>
        <dbReference type="ARBA" id="ARBA00023002"/>
    </source>
</evidence>
<dbReference type="InterPro" id="IPR028161">
    <property type="entry name" value="Met8-like"/>
</dbReference>
<dbReference type="NCBIfam" id="TIGR01470">
    <property type="entry name" value="cysG_Nterm"/>
    <property type="match status" value="1"/>
</dbReference>
<dbReference type="Gene3D" id="3.40.50.720">
    <property type="entry name" value="NAD(P)-binding Rossmann-like Domain"/>
    <property type="match status" value="1"/>
</dbReference>
<sequence>MKEWRGRWRIVEKPFFPMFIDLSKKKVVVIGGGRIAGRRIRTLLSFAGQICVIAPEVTEEIEGYIKEGRITHLKTRYAPGLIRDADLLLAVTDDPVCNEQAADECRRRGIPVNVSHKKELCDFYFPGTAVCGDLTAGVTASGRDHGKAKRAREEIEKILIKLEEETKA</sequence>
<accession>A0A9D2VY84</accession>
<gene>
    <name evidence="7" type="ORF">K8V39_07820</name>
</gene>
<dbReference type="PANTHER" id="PTHR35330:SF1">
    <property type="entry name" value="SIROHEME BIOSYNTHESIS PROTEIN MET8"/>
    <property type="match status" value="1"/>
</dbReference>
<comment type="pathway">
    <text evidence="1">Porphyrin-containing compound metabolism; siroheme biosynthesis; sirohydrochlorin from precorrin-2: step 1/1.</text>
</comment>
<evidence type="ECO:0000256" key="2">
    <source>
        <dbReference type="ARBA" id="ARBA00012400"/>
    </source>
</evidence>
<reference evidence="7" key="1">
    <citation type="journal article" date="2021" name="PeerJ">
        <title>Extensive microbial diversity within the chicken gut microbiome revealed by metagenomics and culture.</title>
        <authorList>
            <person name="Gilroy R."/>
            <person name="Ravi A."/>
            <person name="Getino M."/>
            <person name="Pursley I."/>
            <person name="Horton D.L."/>
            <person name="Alikhan N.F."/>
            <person name="Baker D."/>
            <person name="Gharbi K."/>
            <person name="Hall N."/>
            <person name="Watson M."/>
            <person name="Adriaenssens E.M."/>
            <person name="Foster-Nyarko E."/>
            <person name="Jarju S."/>
            <person name="Secka A."/>
            <person name="Antonio M."/>
            <person name="Oren A."/>
            <person name="Chaudhuri R.R."/>
            <person name="La Ragione R."/>
            <person name="Hildebrand F."/>
            <person name="Pallen M.J."/>
        </authorList>
    </citation>
    <scope>NUCLEOTIDE SEQUENCE</scope>
    <source>
        <strain evidence="7">USAMLcec4-12693</strain>
    </source>
</reference>
<dbReference type="EC" id="1.3.1.76" evidence="2"/>
<comment type="caution">
    <text evidence="7">The sequence shown here is derived from an EMBL/GenBank/DDBJ whole genome shotgun (WGS) entry which is preliminary data.</text>
</comment>
<dbReference type="InterPro" id="IPR006367">
    <property type="entry name" value="Sirohaem_synthase_N"/>
</dbReference>
<dbReference type="GO" id="GO:0043115">
    <property type="term" value="F:precorrin-2 dehydrogenase activity"/>
    <property type="evidence" value="ECO:0007669"/>
    <property type="project" value="UniProtKB-EC"/>
</dbReference>
<reference evidence="7" key="2">
    <citation type="submission" date="2021-09" db="EMBL/GenBank/DDBJ databases">
        <authorList>
            <person name="Gilroy R."/>
        </authorList>
    </citation>
    <scope>NUCLEOTIDE SEQUENCE</scope>
    <source>
        <strain evidence="7">USAMLcec4-12693</strain>
    </source>
</reference>
<evidence type="ECO:0000256" key="5">
    <source>
        <dbReference type="ARBA" id="ARBA00023244"/>
    </source>
</evidence>
<protein>
    <recommendedName>
        <fullName evidence="2">precorrin-2 dehydrogenase</fullName>
        <ecNumber evidence="2">1.3.1.76</ecNumber>
    </recommendedName>
</protein>
<evidence type="ECO:0000256" key="1">
    <source>
        <dbReference type="ARBA" id="ARBA00005010"/>
    </source>
</evidence>
<evidence type="ECO:0000313" key="8">
    <source>
        <dbReference type="Proteomes" id="UP000813420"/>
    </source>
</evidence>
<dbReference type="GO" id="GO:0019354">
    <property type="term" value="P:siroheme biosynthetic process"/>
    <property type="evidence" value="ECO:0007669"/>
    <property type="project" value="InterPro"/>
</dbReference>
<keyword evidence="3" id="KW-0560">Oxidoreductase</keyword>
<dbReference type="InterPro" id="IPR036291">
    <property type="entry name" value="NAD(P)-bd_dom_sf"/>
</dbReference>
<dbReference type="SUPFAM" id="SSF51735">
    <property type="entry name" value="NAD(P)-binding Rossmann-fold domains"/>
    <property type="match status" value="1"/>
</dbReference>
<comment type="catalytic activity">
    <reaction evidence="6">
        <text>precorrin-2 + NAD(+) = sirohydrochlorin + NADH + 2 H(+)</text>
        <dbReference type="Rhea" id="RHEA:15613"/>
        <dbReference type="ChEBI" id="CHEBI:15378"/>
        <dbReference type="ChEBI" id="CHEBI:57540"/>
        <dbReference type="ChEBI" id="CHEBI:57945"/>
        <dbReference type="ChEBI" id="CHEBI:58351"/>
        <dbReference type="ChEBI" id="CHEBI:58827"/>
        <dbReference type="EC" id="1.3.1.76"/>
    </reaction>
</comment>
<evidence type="ECO:0000256" key="4">
    <source>
        <dbReference type="ARBA" id="ARBA00023027"/>
    </source>
</evidence>
<dbReference type="SUPFAM" id="SSF75615">
    <property type="entry name" value="Siroheme synthase middle domains-like"/>
    <property type="match status" value="1"/>
</dbReference>
<proteinExistence type="predicted"/>
<dbReference type="EMBL" id="DYXE01000070">
    <property type="protein sequence ID" value="HJH50154.1"/>
    <property type="molecule type" value="Genomic_DNA"/>
</dbReference>
<name>A0A9D2VY84_9FIRM</name>
<dbReference type="Proteomes" id="UP000813420">
    <property type="component" value="Unassembled WGS sequence"/>
</dbReference>
<dbReference type="PANTHER" id="PTHR35330">
    <property type="entry name" value="SIROHEME BIOSYNTHESIS PROTEIN MET8"/>
    <property type="match status" value="1"/>
</dbReference>
<keyword evidence="4" id="KW-0520">NAD</keyword>
<dbReference type="GO" id="GO:0004325">
    <property type="term" value="F:ferrochelatase activity"/>
    <property type="evidence" value="ECO:0007669"/>
    <property type="project" value="InterPro"/>
</dbReference>